<evidence type="ECO:0000313" key="1">
    <source>
        <dbReference type="EMBL" id="NWH06327.1"/>
    </source>
</evidence>
<organism evidence="1 2">
    <name type="scientific">Desulfobacter latus</name>
    <dbReference type="NCBI Taxonomy" id="2292"/>
    <lineage>
        <taxon>Bacteria</taxon>
        <taxon>Pseudomonadati</taxon>
        <taxon>Thermodesulfobacteriota</taxon>
        <taxon>Desulfobacteria</taxon>
        <taxon>Desulfobacterales</taxon>
        <taxon>Desulfobacteraceae</taxon>
        <taxon>Desulfobacter</taxon>
    </lineage>
</organism>
<sequence>MHGKLGNKAFSVLSVVKSNFKTTSVMVRTRINDRPCESYHPTMCNAPPLFVRDDNAFAYLMAFIDVPFMNMVGM</sequence>
<comment type="caution">
    <text evidence="1">The sequence shown here is derived from an EMBL/GenBank/DDBJ whole genome shotgun (WGS) entry which is preliminary data.</text>
</comment>
<accession>A0A850TDG4</accession>
<dbReference type="Proteomes" id="UP000553343">
    <property type="component" value="Unassembled WGS sequence"/>
</dbReference>
<keyword evidence="2" id="KW-1185">Reference proteome</keyword>
<evidence type="ECO:0000313" key="2">
    <source>
        <dbReference type="Proteomes" id="UP000553343"/>
    </source>
</evidence>
<dbReference type="EMBL" id="JACADJ010000069">
    <property type="protein sequence ID" value="NWH06327.1"/>
    <property type="molecule type" value="Genomic_DNA"/>
</dbReference>
<name>A0A850TDG4_9BACT</name>
<proteinExistence type="predicted"/>
<protein>
    <submittedName>
        <fullName evidence="1">Uncharacterized protein</fullName>
    </submittedName>
</protein>
<gene>
    <name evidence="1" type="ORF">HXW94_15280</name>
</gene>
<reference evidence="1 2" key="1">
    <citation type="submission" date="2020-06" db="EMBL/GenBank/DDBJ databases">
        <title>High-quality draft genome of sulfate reducer Desulfobacter latus type strain AcrS2 isolated from marine sediment.</title>
        <authorList>
            <person name="Hoppe M."/>
            <person name="Larsen C.K."/>
            <person name="Marshall I.P.G."/>
            <person name="Schramm A."/>
            <person name="Marietou A.G."/>
        </authorList>
    </citation>
    <scope>NUCLEOTIDE SEQUENCE [LARGE SCALE GENOMIC DNA]</scope>
    <source>
        <strain evidence="1 2">AcRS2</strain>
    </source>
</reference>
<dbReference type="AlphaFoldDB" id="A0A850TDG4"/>
<dbReference type="RefSeq" id="WP_178367778.1">
    <property type="nucleotide sequence ID" value="NZ_JACADJ010000069.1"/>
</dbReference>